<evidence type="ECO:0000313" key="1">
    <source>
        <dbReference type="EMBL" id="TXJ54868.1"/>
    </source>
</evidence>
<evidence type="ECO:0000313" key="2">
    <source>
        <dbReference type="Proteomes" id="UP000325013"/>
    </source>
</evidence>
<proteinExistence type="predicted"/>
<dbReference type="AlphaFoldDB" id="A0A5C8FZQ8"/>
<comment type="caution">
    <text evidence="1">The sequence shown here is derived from an EMBL/GenBank/DDBJ whole genome shotgun (WGS) entry which is preliminary data.</text>
</comment>
<name>A0A5C8FZQ8_9SPIR</name>
<dbReference type="OrthoDB" id="308207at2"/>
<accession>A0A5C8FZQ8</accession>
<dbReference type="EMBL" id="SAYJ01000019">
    <property type="protein sequence ID" value="TXJ54868.1"/>
    <property type="molecule type" value="Genomic_DNA"/>
</dbReference>
<sequence length="129" mass="14564">MKDLKRLFFIISIFAIFNISVFAKSGSEFILNVPIGASYSIISKNMKDYKMKNSFGFDVGVNAQFGGMFQNEEGFGISLLGDIGYSHDNYKIKYDGNYLKDYYFRYDSIQVGLLPKLNIRGFSIGIGAE</sequence>
<organism evidence="1 2">
    <name type="scientific">Brachyspira aalborgi</name>
    <dbReference type="NCBI Taxonomy" id="29522"/>
    <lineage>
        <taxon>Bacteria</taxon>
        <taxon>Pseudomonadati</taxon>
        <taxon>Spirochaetota</taxon>
        <taxon>Spirochaetia</taxon>
        <taxon>Brachyspirales</taxon>
        <taxon>Brachyspiraceae</taxon>
        <taxon>Brachyspira</taxon>
    </lineage>
</organism>
<dbReference type="Proteomes" id="UP000325013">
    <property type="component" value="Unassembled WGS sequence"/>
</dbReference>
<gene>
    <name evidence="1" type="ORF">EPJ67_11475</name>
</gene>
<protein>
    <submittedName>
        <fullName evidence="1">Uncharacterized protein</fullName>
    </submittedName>
</protein>
<dbReference type="RefSeq" id="WP_147529691.1">
    <property type="nucleotide sequence ID" value="NZ_SAYJ01000019.1"/>
</dbReference>
<reference evidence="1 2" key="1">
    <citation type="journal article" date="1992" name="Lakartidningen">
        <title>[Penicillin V and not amoxicillin is the first choice preparation in acute otitis].</title>
        <authorList>
            <person name="Kamme C."/>
            <person name="Lundgren K."/>
            <person name="Prellner K."/>
        </authorList>
    </citation>
    <scope>NUCLEOTIDE SEQUENCE [LARGE SCALE GENOMIC DNA]</scope>
    <source>
        <strain evidence="1 2">PC2777IV</strain>
    </source>
</reference>